<keyword evidence="1" id="KW-1133">Transmembrane helix</keyword>
<keyword evidence="3" id="KW-1185">Reference proteome</keyword>
<keyword evidence="1" id="KW-0472">Membrane</keyword>
<dbReference type="Proteomes" id="UP000391834">
    <property type="component" value="Unassembled WGS sequence"/>
</dbReference>
<dbReference type="RefSeq" id="WP_025864033.1">
    <property type="nucleotide sequence ID" value="NZ_BLAX01000001.1"/>
</dbReference>
<organism evidence="2 3">
    <name type="scientific">Prolixibacter bellariivorans</name>
    <dbReference type="NCBI Taxonomy" id="314319"/>
    <lineage>
        <taxon>Bacteria</taxon>
        <taxon>Pseudomonadati</taxon>
        <taxon>Bacteroidota</taxon>
        <taxon>Bacteroidia</taxon>
        <taxon>Marinilabiliales</taxon>
        <taxon>Prolixibacteraceae</taxon>
        <taxon>Prolixibacter</taxon>
    </lineage>
</organism>
<evidence type="ECO:0000313" key="3">
    <source>
        <dbReference type="Proteomes" id="UP000391834"/>
    </source>
</evidence>
<protein>
    <submittedName>
        <fullName evidence="2">Uncharacterized protein</fullName>
    </submittedName>
</protein>
<name>A0A5M4B2Y1_9BACT</name>
<comment type="caution">
    <text evidence="2">The sequence shown here is derived from an EMBL/GenBank/DDBJ whole genome shotgun (WGS) entry which is preliminary data.</text>
</comment>
<proteinExistence type="predicted"/>
<dbReference type="AlphaFoldDB" id="A0A5M4B2Y1"/>
<evidence type="ECO:0000256" key="1">
    <source>
        <dbReference type="SAM" id="Phobius"/>
    </source>
</evidence>
<keyword evidence="1" id="KW-0812">Transmembrane</keyword>
<evidence type="ECO:0000313" key="2">
    <source>
        <dbReference type="EMBL" id="GET34163.1"/>
    </source>
</evidence>
<dbReference type="EMBL" id="BLAX01000001">
    <property type="protein sequence ID" value="GET34163.1"/>
    <property type="molecule type" value="Genomic_DNA"/>
</dbReference>
<gene>
    <name evidence="2" type="ORF">PbJCM13498_30260</name>
</gene>
<sequence length="143" mass="16264">MKETKISDSLILKALKFIYNSGGESKDVEMKPFFRKNIKTKNFNEYQSTAKRLIGLLDDGNLITSDNNETLSFKEVHEPVYRKISFDDVNSKVKLKISGAFKAIEILDKKDRKLKIWNIILSVMTVVSFVLAVLGFLGITTVQ</sequence>
<feature type="transmembrane region" description="Helical" evidence="1">
    <location>
        <begin position="116"/>
        <end position="139"/>
    </location>
</feature>
<reference evidence="2 3" key="1">
    <citation type="submission" date="2019-10" db="EMBL/GenBank/DDBJ databases">
        <title>Prolixibacter strains distinguished by the presence of nitrate reductase genes were adept at nitrate-dependent anaerobic corrosion of metallic iron and carbon steel.</title>
        <authorList>
            <person name="Iino T."/>
            <person name="Shono N."/>
            <person name="Ito K."/>
            <person name="Nakamura R."/>
            <person name="Sueoka K."/>
            <person name="Harayama S."/>
            <person name="Ohkuma M."/>
        </authorList>
    </citation>
    <scope>NUCLEOTIDE SEQUENCE [LARGE SCALE GENOMIC DNA]</scope>
    <source>
        <strain evidence="2 3">JCM 13498</strain>
    </source>
</reference>
<accession>A0A5M4B2Y1</accession>